<evidence type="ECO:0000313" key="1">
    <source>
        <dbReference type="EMBL" id="GAI46232.1"/>
    </source>
</evidence>
<accession>X1NQB8</accession>
<dbReference type="EMBL" id="BARV01025726">
    <property type="protein sequence ID" value="GAI46232.1"/>
    <property type="molecule type" value="Genomic_DNA"/>
</dbReference>
<organism evidence="1">
    <name type="scientific">marine sediment metagenome</name>
    <dbReference type="NCBI Taxonomy" id="412755"/>
    <lineage>
        <taxon>unclassified sequences</taxon>
        <taxon>metagenomes</taxon>
        <taxon>ecological metagenomes</taxon>
    </lineage>
</organism>
<reference evidence="1" key="1">
    <citation type="journal article" date="2014" name="Front. Microbiol.">
        <title>High frequency of phylogenetically diverse reductive dehalogenase-homologous genes in deep subseafloor sedimentary metagenomes.</title>
        <authorList>
            <person name="Kawai M."/>
            <person name="Futagami T."/>
            <person name="Toyoda A."/>
            <person name="Takaki Y."/>
            <person name="Nishi S."/>
            <person name="Hori S."/>
            <person name="Arai W."/>
            <person name="Tsubouchi T."/>
            <person name="Morono Y."/>
            <person name="Uchiyama I."/>
            <person name="Ito T."/>
            <person name="Fujiyama A."/>
            <person name="Inagaki F."/>
            <person name="Takami H."/>
        </authorList>
    </citation>
    <scope>NUCLEOTIDE SEQUENCE</scope>
    <source>
        <strain evidence="1">Expedition CK06-06</strain>
    </source>
</reference>
<sequence>MTGLDPSGKHLASPEVIHISELTLFSLLEIQKRRLNSEGIFSVLSMIKIWKSPPKEVFDFLEAVQSLKVCTIEQIREKLRSQWPPVRNAKTFCEETGLIEINNSKIVLTEFAERLMRFTGQKRRDFIRNSPIVNHPTFLFVVS</sequence>
<gene>
    <name evidence="1" type="ORF">S06H3_41696</name>
</gene>
<name>X1NQB8_9ZZZZ</name>
<protein>
    <submittedName>
        <fullName evidence="1">Uncharacterized protein</fullName>
    </submittedName>
</protein>
<dbReference type="AlphaFoldDB" id="X1NQB8"/>
<feature type="non-terminal residue" evidence="1">
    <location>
        <position position="143"/>
    </location>
</feature>
<proteinExistence type="predicted"/>
<comment type="caution">
    <text evidence="1">The sequence shown here is derived from an EMBL/GenBank/DDBJ whole genome shotgun (WGS) entry which is preliminary data.</text>
</comment>